<accession>A0A1G6ID61</accession>
<dbReference type="AlphaFoldDB" id="A0A1G6ID61"/>
<reference evidence="2 3" key="1">
    <citation type="submission" date="2016-09" db="EMBL/GenBank/DDBJ databases">
        <authorList>
            <person name="Capua I."/>
            <person name="De Benedictis P."/>
            <person name="Joannis T."/>
            <person name="Lombin L.H."/>
            <person name="Cattoli G."/>
        </authorList>
    </citation>
    <scope>NUCLEOTIDE SEQUENCE [LARGE SCALE GENOMIC DNA]</scope>
    <source>
        <strain evidence="2 3">NIO-1002</strain>
    </source>
</reference>
<evidence type="ECO:0000313" key="3">
    <source>
        <dbReference type="Proteomes" id="UP000183203"/>
    </source>
</evidence>
<sequence>MRNRWAHLKLTRAWWLFSELHGRVDLWNATSAFRAPLRLAANRTTLEFLVPSQIHVPLDEWALLAGDAVHNARSALDALVWGFATANGREPGTPHRVSFPVTANRTAWRSAAKALDSVPAEVLERIEAVQPWNDNLPSDHASWLEVATRLDNDDKHRGAMVAMPVQESFDLDGMSVRLGEPTELGAFMHIFENGLDGSTTPGTPFARFSFGAVILEGSVLPETAVLPLAPGMTFRGSPVATMSLQQEMLSALTGICEWVETGEEPTSATILPESYDPDPSNFDSTPAEGTTSE</sequence>
<name>A0A1G6ID61_9MICO</name>
<evidence type="ECO:0000313" key="2">
    <source>
        <dbReference type="EMBL" id="SDC03686.1"/>
    </source>
</evidence>
<feature type="compositionally biased region" description="Polar residues" evidence="1">
    <location>
        <begin position="281"/>
        <end position="293"/>
    </location>
</feature>
<protein>
    <submittedName>
        <fullName evidence="2">Uncharacterized protein</fullName>
    </submittedName>
</protein>
<feature type="region of interest" description="Disordered" evidence="1">
    <location>
        <begin position="263"/>
        <end position="293"/>
    </location>
</feature>
<dbReference type="EMBL" id="FMYG01000003">
    <property type="protein sequence ID" value="SDC03686.1"/>
    <property type="molecule type" value="Genomic_DNA"/>
</dbReference>
<evidence type="ECO:0000256" key="1">
    <source>
        <dbReference type="SAM" id="MobiDB-lite"/>
    </source>
</evidence>
<proteinExistence type="predicted"/>
<dbReference type="Proteomes" id="UP000183203">
    <property type="component" value="Unassembled WGS sequence"/>
</dbReference>
<organism evidence="2 3">
    <name type="scientific">Microbacterium enclense</name>
    <dbReference type="NCBI Taxonomy" id="993073"/>
    <lineage>
        <taxon>Bacteria</taxon>
        <taxon>Bacillati</taxon>
        <taxon>Actinomycetota</taxon>
        <taxon>Actinomycetes</taxon>
        <taxon>Micrococcales</taxon>
        <taxon>Microbacteriaceae</taxon>
        <taxon>Microbacterium</taxon>
    </lineage>
</organism>
<gene>
    <name evidence="2" type="ORF">SAMN05216418_1455</name>
</gene>